<dbReference type="Proteomes" id="UP001498771">
    <property type="component" value="Unassembled WGS sequence"/>
</dbReference>
<dbReference type="SUPFAM" id="SSF50129">
    <property type="entry name" value="GroES-like"/>
    <property type="match status" value="1"/>
</dbReference>
<protein>
    <recommendedName>
        <fullName evidence="7">Enoyl reductase (ER) domain-containing protein</fullName>
    </recommendedName>
</protein>
<evidence type="ECO:0000256" key="4">
    <source>
        <dbReference type="ARBA" id="ARBA00022833"/>
    </source>
</evidence>
<evidence type="ECO:0000256" key="6">
    <source>
        <dbReference type="RuleBase" id="RU361277"/>
    </source>
</evidence>
<dbReference type="CDD" id="cd05285">
    <property type="entry name" value="sorbitol_DH"/>
    <property type="match status" value="1"/>
</dbReference>
<evidence type="ECO:0000256" key="1">
    <source>
        <dbReference type="ARBA" id="ARBA00001947"/>
    </source>
</evidence>
<dbReference type="InterPro" id="IPR002328">
    <property type="entry name" value="ADH_Zn_CS"/>
</dbReference>
<dbReference type="SUPFAM" id="SSF51735">
    <property type="entry name" value="NAD(P)-binding Rossmann-fold domains"/>
    <property type="match status" value="1"/>
</dbReference>
<accession>A0ABR1EXP2</accession>
<feature type="domain" description="Enoyl reductase (ER)" evidence="7">
    <location>
        <begin position="11"/>
        <end position="371"/>
    </location>
</feature>
<dbReference type="Gene3D" id="3.40.50.720">
    <property type="entry name" value="NAD(P)-binding Rossmann-like Domain"/>
    <property type="match status" value="1"/>
</dbReference>
<sequence length="377" mass="39888">MSSISASVLVGPKELILETRTLPDPLPNECQVAVRATTLCGSDLHYYNHFANGDFKVRESLSLGHESAGEVVAVGSAVTDLKVGDRVALEVGISCLECDMCRRGKYNLCQRMQFRSSAKSFPHFQGTLQERINHPASLCHKIPSSISYDAAALIEPLSVAIHASRRSGVNPGDKVLVFGAGAVGLFCAAMAAVSGASTIAIADISPGRVDFAVKNGFATHGYVVPLGPRPTTTEDKLKSARVTADAITSIKMSEDEDETLESFDVAFECTGVESCIQASIYAAKAGGKVMFVGMGSPVQTLHVGAAMTREVDLLGVFRYANVYPTAIALLRQGKIPAFESLVTHKFSGLQNAAAAFEVAGKTSDENGNLVIKTVINT</sequence>
<dbReference type="InterPro" id="IPR020843">
    <property type="entry name" value="ER"/>
</dbReference>
<dbReference type="GeneID" id="90034864"/>
<dbReference type="PANTHER" id="PTHR43161">
    <property type="entry name" value="SORBITOL DEHYDROGENASE"/>
    <property type="match status" value="1"/>
</dbReference>
<keyword evidence="9" id="KW-1185">Reference proteome</keyword>
<dbReference type="InterPro" id="IPR013154">
    <property type="entry name" value="ADH-like_N"/>
</dbReference>
<evidence type="ECO:0000256" key="5">
    <source>
        <dbReference type="ARBA" id="ARBA00023002"/>
    </source>
</evidence>
<name>A0ABR1EXP2_9ASCO</name>
<dbReference type="InterPro" id="IPR011032">
    <property type="entry name" value="GroES-like_sf"/>
</dbReference>
<dbReference type="PANTHER" id="PTHR43161:SF25">
    <property type="entry name" value="ALCOHOL DEHYDROGENASE, PUTATIVE (AFU_ORTHOLOGUE AFUA_1G14390)-RELATED"/>
    <property type="match status" value="1"/>
</dbReference>
<dbReference type="RefSeq" id="XP_064765409.1">
    <property type="nucleotide sequence ID" value="XM_064909352.1"/>
</dbReference>
<evidence type="ECO:0000256" key="3">
    <source>
        <dbReference type="ARBA" id="ARBA00022723"/>
    </source>
</evidence>
<evidence type="ECO:0000313" key="8">
    <source>
        <dbReference type="EMBL" id="KAK7202376.1"/>
    </source>
</evidence>
<gene>
    <name evidence="8" type="ORF">BZA70DRAFT_104401</name>
</gene>
<dbReference type="InterPro" id="IPR045306">
    <property type="entry name" value="SDH-like"/>
</dbReference>
<comment type="similarity">
    <text evidence="2 6">Belongs to the zinc-containing alcohol dehydrogenase family.</text>
</comment>
<comment type="caution">
    <text evidence="8">The sequence shown here is derived from an EMBL/GenBank/DDBJ whole genome shotgun (WGS) entry which is preliminary data.</text>
</comment>
<dbReference type="Pfam" id="PF00107">
    <property type="entry name" value="ADH_zinc_N"/>
    <property type="match status" value="1"/>
</dbReference>
<keyword evidence="3 6" id="KW-0479">Metal-binding</keyword>
<dbReference type="InterPro" id="IPR013149">
    <property type="entry name" value="ADH-like_C"/>
</dbReference>
<dbReference type="Pfam" id="PF08240">
    <property type="entry name" value="ADH_N"/>
    <property type="match status" value="1"/>
</dbReference>
<evidence type="ECO:0000256" key="2">
    <source>
        <dbReference type="ARBA" id="ARBA00008072"/>
    </source>
</evidence>
<dbReference type="PROSITE" id="PS00059">
    <property type="entry name" value="ADH_ZINC"/>
    <property type="match status" value="1"/>
</dbReference>
<comment type="cofactor">
    <cofactor evidence="1 6">
        <name>Zn(2+)</name>
        <dbReference type="ChEBI" id="CHEBI:29105"/>
    </cofactor>
</comment>
<dbReference type="InterPro" id="IPR036291">
    <property type="entry name" value="NAD(P)-bd_dom_sf"/>
</dbReference>
<keyword evidence="4 6" id="KW-0862">Zinc</keyword>
<evidence type="ECO:0000259" key="7">
    <source>
        <dbReference type="SMART" id="SM00829"/>
    </source>
</evidence>
<keyword evidence="5" id="KW-0560">Oxidoreductase</keyword>
<reference evidence="8 9" key="1">
    <citation type="submission" date="2024-03" db="EMBL/GenBank/DDBJ databases">
        <title>Genome-scale model development and genomic sequencing of the oleaginous clade Lipomyces.</title>
        <authorList>
            <consortium name="Lawrence Berkeley National Laboratory"/>
            <person name="Czajka J.J."/>
            <person name="Han Y."/>
            <person name="Kim J."/>
            <person name="Mondo S.J."/>
            <person name="Hofstad B.A."/>
            <person name="Robles A."/>
            <person name="Haridas S."/>
            <person name="Riley R."/>
            <person name="LaButti K."/>
            <person name="Pangilinan J."/>
            <person name="Andreopoulos W."/>
            <person name="Lipzen A."/>
            <person name="Yan J."/>
            <person name="Wang M."/>
            <person name="Ng V."/>
            <person name="Grigoriev I.V."/>
            <person name="Spatafora J.W."/>
            <person name="Magnuson J.K."/>
            <person name="Baker S.E."/>
            <person name="Pomraning K.R."/>
        </authorList>
    </citation>
    <scope>NUCLEOTIDE SEQUENCE [LARGE SCALE GENOMIC DNA]</scope>
    <source>
        <strain evidence="8 9">Phaff 52-87</strain>
    </source>
</reference>
<dbReference type="SMART" id="SM00829">
    <property type="entry name" value="PKS_ER"/>
    <property type="match status" value="1"/>
</dbReference>
<organism evidence="8 9">
    <name type="scientific">Myxozyma melibiosi</name>
    <dbReference type="NCBI Taxonomy" id="54550"/>
    <lineage>
        <taxon>Eukaryota</taxon>
        <taxon>Fungi</taxon>
        <taxon>Dikarya</taxon>
        <taxon>Ascomycota</taxon>
        <taxon>Saccharomycotina</taxon>
        <taxon>Lipomycetes</taxon>
        <taxon>Lipomycetales</taxon>
        <taxon>Lipomycetaceae</taxon>
        <taxon>Myxozyma</taxon>
    </lineage>
</organism>
<evidence type="ECO:0000313" key="9">
    <source>
        <dbReference type="Proteomes" id="UP001498771"/>
    </source>
</evidence>
<dbReference type="Gene3D" id="3.90.180.10">
    <property type="entry name" value="Medium-chain alcohol dehydrogenases, catalytic domain"/>
    <property type="match status" value="1"/>
</dbReference>
<dbReference type="EMBL" id="JBBJBU010000019">
    <property type="protein sequence ID" value="KAK7202376.1"/>
    <property type="molecule type" value="Genomic_DNA"/>
</dbReference>
<proteinExistence type="inferred from homology"/>